<protein>
    <submittedName>
        <fullName evidence="1">33343_t:CDS:1</fullName>
    </submittedName>
</protein>
<evidence type="ECO:0000313" key="1">
    <source>
        <dbReference type="EMBL" id="CAG8818328.1"/>
    </source>
</evidence>
<keyword evidence="2" id="KW-1185">Reference proteome</keyword>
<accession>A0ACA9S052</accession>
<sequence>TIPSADALNSFLLPTSNNVAGLDALSQNIPTIADIETKLDNIVTIPFEQLRKLVQSTMSNLTFNQTVLPVPPPNNLKFCANGLDLSILDQISRDLIKAATIGIVIIFIIGLIMITINAFYIWISYKRFIIHVNRTVTTCQLITVNSSRESILDIIKIAEHPLISRWIIKTSKFFKRTENQNLYRWYWDYILYKPALICLTIGIAGVLGIYLQIAILNVVRQNYHAPIQQAIGAFGDTVLNLMNSQLNNTSQQFASGSNSVISTLENGINQDLFGWVNITTTTLNNTLNTAVDDISSFIQTTFQGVPALSTAVQQIVNCLIIVKIEGIQAGLTFIKEHASIELPKVNNNILMVSPLRMKEAVSKTTDQLVGSQDDAANGGNGGEIGKLFDKYENRLRSELTLFLVLIGAYVAVIFMGAIYVLWFIYQRRRRNNMLLKEESLKKSHKEESIKNFT</sequence>
<evidence type="ECO:0000313" key="2">
    <source>
        <dbReference type="Proteomes" id="UP000789920"/>
    </source>
</evidence>
<name>A0ACA9S052_9GLOM</name>
<organism evidence="1 2">
    <name type="scientific">Racocetra persica</name>
    <dbReference type="NCBI Taxonomy" id="160502"/>
    <lineage>
        <taxon>Eukaryota</taxon>
        <taxon>Fungi</taxon>
        <taxon>Fungi incertae sedis</taxon>
        <taxon>Mucoromycota</taxon>
        <taxon>Glomeromycotina</taxon>
        <taxon>Glomeromycetes</taxon>
        <taxon>Diversisporales</taxon>
        <taxon>Gigasporaceae</taxon>
        <taxon>Racocetra</taxon>
    </lineage>
</organism>
<proteinExistence type="predicted"/>
<feature type="non-terminal residue" evidence="1">
    <location>
        <position position="1"/>
    </location>
</feature>
<comment type="caution">
    <text evidence="1">The sequence shown here is derived from an EMBL/GenBank/DDBJ whole genome shotgun (WGS) entry which is preliminary data.</text>
</comment>
<feature type="non-terminal residue" evidence="1">
    <location>
        <position position="453"/>
    </location>
</feature>
<gene>
    <name evidence="1" type="ORF">RPERSI_LOCUS24888</name>
</gene>
<dbReference type="Proteomes" id="UP000789920">
    <property type="component" value="Unassembled WGS sequence"/>
</dbReference>
<reference evidence="1" key="1">
    <citation type="submission" date="2021-06" db="EMBL/GenBank/DDBJ databases">
        <authorList>
            <person name="Kallberg Y."/>
            <person name="Tangrot J."/>
            <person name="Rosling A."/>
        </authorList>
    </citation>
    <scope>NUCLEOTIDE SEQUENCE</scope>
    <source>
        <strain evidence="1">MA461A</strain>
    </source>
</reference>
<dbReference type="EMBL" id="CAJVQC010080864">
    <property type="protein sequence ID" value="CAG8818328.1"/>
    <property type="molecule type" value="Genomic_DNA"/>
</dbReference>